<evidence type="ECO:0000313" key="5">
    <source>
        <dbReference type="Proteomes" id="UP000029922"/>
    </source>
</evidence>
<dbReference type="InterPro" id="IPR050513">
    <property type="entry name" value="RavA_ATPases"/>
</dbReference>
<dbReference type="Proteomes" id="UP000029922">
    <property type="component" value="Unassembled WGS sequence"/>
</dbReference>
<proteinExistence type="predicted"/>
<dbReference type="AlphaFoldDB" id="A0A4U8TFE2"/>
<dbReference type="PANTHER" id="PTHR32204">
    <property type="entry name" value="ATPASE RAVA"/>
    <property type="match status" value="1"/>
</dbReference>
<dbReference type="InterPro" id="IPR027417">
    <property type="entry name" value="P-loop_NTPase"/>
</dbReference>
<dbReference type="PANTHER" id="PTHR32204:SF0">
    <property type="entry name" value="ATPASE RAVA"/>
    <property type="match status" value="1"/>
</dbReference>
<evidence type="ECO:0008006" key="6">
    <source>
        <dbReference type="Google" id="ProtNLM"/>
    </source>
</evidence>
<evidence type="ECO:0000313" key="4">
    <source>
        <dbReference type="EMBL" id="TLD98394.1"/>
    </source>
</evidence>
<reference evidence="4 5" key="1">
    <citation type="journal article" date="2014" name="Genome Announc.">
        <title>Draft genome sequences of eight enterohepatic helicobacter species isolated from both laboratory and wild rodents.</title>
        <authorList>
            <person name="Sheh A."/>
            <person name="Shen Z."/>
            <person name="Fox J.G."/>
        </authorList>
    </citation>
    <scope>NUCLEOTIDE SEQUENCE [LARGE SCALE GENOMIC DNA]</scope>
    <source>
        <strain evidence="4 5">ST1</strain>
    </source>
</reference>
<dbReference type="Pfam" id="PF20030">
    <property type="entry name" value="bpMoxR"/>
    <property type="match status" value="1"/>
</dbReference>
<evidence type="ECO:0000259" key="3">
    <source>
        <dbReference type="Pfam" id="PF20030"/>
    </source>
</evidence>
<feature type="domain" description="MoxR" evidence="3">
    <location>
        <begin position="11"/>
        <end position="216"/>
    </location>
</feature>
<dbReference type="SUPFAM" id="SSF52540">
    <property type="entry name" value="P-loop containing nucleoside triphosphate hydrolases"/>
    <property type="match status" value="1"/>
</dbReference>
<feature type="coiled-coil region" evidence="1">
    <location>
        <begin position="455"/>
        <end position="518"/>
    </location>
</feature>
<evidence type="ECO:0000256" key="1">
    <source>
        <dbReference type="SAM" id="Coils"/>
    </source>
</evidence>
<feature type="coiled-coil region" evidence="1">
    <location>
        <begin position="205"/>
        <end position="252"/>
    </location>
</feature>
<protein>
    <recommendedName>
        <fullName evidence="6">ATPase</fullName>
    </recommendedName>
</protein>
<dbReference type="InterPro" id="IPR041538">
    <property type="entry name" value="RavA-like_AAA_lid"/>
</dbReference>
<accession>A0A4U8TFE2</accession>
<dbReference type="Pfam" id="PF17868">
    <property type="entry name" value="AAA_lid_8"/>
    <property type="match status" value="1"/>
</dbReference>
<evidence type="ECO:0000259" key="2">
    <source>
        <dbReference type="Pfam" id="PF17868"/>
    </source>
</evidence>
<dbReference type="InterPro" id="IPR045427">
    <property type="entry name" value="MoxR"/>
</dbReference>
<comment type="caution">
    <text evidence="4">The sequence shown here is derived from an EMBL/GenBank/DDBJ whole genome shotgun (WGS) entry which is preliminary data.</text>
</comment>
<keyword evidence="1" id="KW-0175">Coiled coil</keyword>
<dbReference type="Gene3D" id="3.40.50.300">
    <property type="entry name" value="P-loop containing nucleotide triphosphate hydrolases"/>
    <property type="match status" value="1"/>
</dbReference>
<name>A0A4U8TFE2_9HELI</name>
<feature type="domain" description="ATPase RavA-like AAA lid" evidence="2">
    <location>
        <begin position="228"/>
        <end position="309"/>
    </location>
</feature>
<dbReference type="OrthoDB" id="1814213at2"/>
<organism evidence="4 5">
    <name type="scientific">Helicobacter muridarum</name>
    <dbReference type="NCBI Taxonomy" id="216"/>
    <lineage>
        <taxon>Bacteria</taxon>
        <taxon>Pseudomonadati</taxon>
        <taxon>Campylobacterota</taxon>
        <taxon>Epsilonproteobacteria</taxon>
        <taxon>Campylobacterales</taxon>
        <taxon>Helicobacteraceae</taxon>
        <taxon>Helicobacter</taxon>
    </lineage>
</organism>
<dbReference type="CDD" id="cd00009">
    <property type="entry name" value="AAA"/>
    <property type="match status" value="1"/>
</dbReference>
<sequence>MQRTSMLYKERIQTLVAKLSCGLLEKEEAISLSLLCMIAGKSIFFYGPPGTAKSIVARRIFCAFKSNKFFDYLMNRFSTPEEIFGPLSLSELRRDKLIRKTDGFLPMADFAFLDEIWKSSPAILNALLTIINEKKFRNGDSMENVPLKGLIAASNELPEKGQSLEALYDRFIMRLIVPRLKEKESFRTLLQSQSAQDEIQIDEDLKFSNEELDSIKQRAKEVQIDKNVIDVLENLKNLIEAHNDKILKQQNVEDEIIDVSERRYVNIMEMLRVCALLSDRKSVVLGDLILLKHCLWSVESQRQIIDDMLRQAIESNSAKFICDRKEYEEFINEMHILSQKEERDNIVEINGQKYAEYELEVLVNENKQKVKLLCDLRAGENERRPCAICNNEKLSLLDNIYFEFGSNDCKIYSYSHGYVHGYQHKLLAIEKYPLIIKKDKPKLTYMQKNLYEKTRQELLKIVKNELQNCQKEQENFIENNYNSFITNISEYSILMDSLKETEQEIQQNILELEKLENKIKGL</sequence>
<dbReference type="EMBL" id="JRPD02000032">
    <property type="protein sequence ID" value="TLD98394.1"/>
    <property type="molecule type" value="Genomic_DNA"/>
</dbReference>
<gene>
    <name evidence="4" type="ORF">LS73_009000</name>
</gene>